<sequence>MTNIKYLLGTFVLLLMLSGCDDNDSGYVIESDSNRFGVYPVAIPVSAEGGTYELTITGNEAWTIELTESNSSAVDWCTLSETSGSGKKVITLTVTPSTSFVKLRSIIINVKSDDRVLRSKVLQETMVLGEDEVLINGMVWSTKNIGAPGAFASSPDDPGMYYQFNRKTGYPSGPQGDPAPENWPASYTNDGTDWLPENDPSPEGWRVPTAAEMVALWELGATWVSKAQTGFNVDGLIIGVPASIAANANKDNLKQLGCLFLPQSGWRNETGMVDRGWLCAVRTGTSLSPTHGGMSLGDAGGYRDVWGWGDGQKIRAAMIRPVKDIQVED</sequence>
<dbReference type="STRING" id="1642647.PSM36_2302"/>
<dbReference type="RefSeq" id="WP_019540312.1">
    <property type="nucleotide sequence ID" value="NZ_LT605205.1"/>
</dbReference>
<dbReference type="CDD" id="cd14948">
    <property type="entry name" value="BACON"/>
    <property type="match status" value="1"/>
</dbReference>
<gene>
    <name evidence="2" type="ORF">PSM36_2302</name>
</gene>
<dbReference type="Proteomes" id="UP000187464">
    <property type="component" value="Chromosome I"/>
</dbReference>
<dbReference type="Pfam" id="PF13004">
    <property type="entry name" value="BACON"/>
    <property type="match status" value="1"/>
</dbReference>
<accession>A0A1R3T937</accession>
<name>A0A1R3T937_9BACT</name>
<evidence type="ECO:0000313" key="3">
    <source>
        <dbReference type="Proteomes" id="UP000187464"/>
    </source>
</evidence>
<dbReference type="InterPro" id="IPR024361">
    <property type="entry name" value="BACON"/>
</dbReference>
<organism evidence="2 3">
    <name type="scientific">Proteiniphilum saccharofermentans</name>
    <dbReference type="NCBI Taxonomy" id="1642647"/>
    <lineage>
        <taxon>Bacteria</taxon>
        <taxon>Pseudomonadati</taxon>
        <taxon>Bacteroidota</taxon>
        <taxon>Bacteroidia</taxon>
        <taxon>Bacteroidales</taxon>
        <taxon>Dysgonomonadaceae</taxon>
        <taxon>Proteiniphilum</taxon>
    </lineage>
</organism>
<evidence type="ECO:0000313" key="2">
    <source>
        <dbReference type="EMBL" id="SCD21107.1"/>
    </source>
</evidence>
<keyword evidence="3" id="KW-1185">Reference proteome</keyword>
<dbReference type="PROSITE" id="PS51257">
    <property type="entry name" value="PROKAR_LIPOPROTEIN"/>
    <property type="match status" value="1"/>
</dbReference>
<evidence type="ECO:0000259" key="1">
    <source>
        <dbReference type="Pfam" id="PF13004"/>
    </source>
</evidence>
<feature type="domain" description="BACON" evidence="1">
    <location>
        <begin position="68"/>
        <end position="113"/>
    </location>
</feature>
<proteinExistence type="predicted"/>
<reference evidence="2 3" key="1">
    <citation type="submission" date="2016-08" db="EMBL/GenBank/DDBJ databases">
        <authorList>
            <person name="Seilhamer J.J."/>
        </authorList>
    </citation>
    <scope>NUCLEOTIDE SEQUENCE [LARGE SCALE GENOMIC DNA]</scope>
    <source>
        <strain evidence="2">M3/6</strain>
    </source>
</reference>
<dbReference type="InterPro" id="IPR013783">
    <property type="entry name" value="Ig-like_fold"/>
</dbReference>
<dbReference type="EMBL" id="LT605205">
    <property type="protein sequence ID" value="SCD21107.1"/>
    <property type="molecule type" value="Genomic_DNA"/>
</dbReference>
<dbReference type="AlphaFoldDB" id="A0A1R3T937"/>
<dbReference type="Gene3D" id="2.60.40.10">
    <property type="entry name" value="Immunoglobulins"/>
    <property type="match status" value="1"/>
</dbReference>
<dbReference type="KEGG" id="psac:PSM36_2302"/>
<protein>
    <submittedName>
        <fullName evidence="2">BACON</fullName>
    </submittedName>
</protein>